<feature type="transmembrane region" description="Helical" evidence="19">
    <location>
        <begin position="1056"/>
        <end position="1078"/>
    </location>
</feature>
<keyword evidence="14" id="KW-0843">Virulence</keyword>
<keyword evidence="3" id="KW-0945">Host-virus interaction</keyword>
<keyword evidence="13 19" id="KW-1133">Transmembrane helix</keyword>
<evidence type="ECO:0000313" key="22">
    <source>
        <dbReference type="EMBL" id="XDG24284.1"/>
    </source>
</evidence>
<organism evidence="22">
    <name type="scientific">Bird gammacoronavirus XenusCN24</name>
    <dbReference type="NCBI Taxonomy" id="3237970"/>
    <lineage>
        <taxon>Viruses</taxon>
        <taxon>Riboviria</taxon>
        <taxon>Orthornavirae</taxon>
        <taxon>Pisuviricota</taxon>
        <taxon>Pisoniviricetes</taxon>
        <taxon>Nidovirales</taxon>
        <taxon>Cornidovirineae</taxon>
        <taxon>Coronaviridae</taxon>
        <taxon>Orthocoronavirinae</taxon>
        <taxon>Gammacoronavirus</taxon>
    </lineage>
</organism>
<evidence type="ECO:0000256" key="15">
    <source>
        <dbReference type="ARBA" id="ARBA00023054"/>
    </source>
</evidence>
<keyword evidence="16 19" id="KW-0472">Membrane</keyword>
<evidence type="ECO:0000256" key="1">
    <source>
        <dbReference type="ARBA" id="ARBA00022506"/>
    </source>
</evidence>
<feature type="domain" description="Coronavirus spike (S) glycoprotein S2 subunit heptad repeat 2 (HR2) region profile" evidence="21">
    <location>
        <begin position="987"/>
        <end position="1067"/>
    </location>
</feature>
<evidence type="ECO:0000256" key="19">
    <source>
        <dbReference type="SAM" id="Phobius"/>
    </source>
</evidence>
<keyword evidence="9" id="KW-0946">Virion</keyword>
<evidence type="ECO:0000256" key="18">
    <source>
        <dbReference type="ARBA" id="ARBA00023296"/>
    </source>
</evidence>
<dbReference type="SUPFAM" id="SSF111474">
    <property type="entry name" value="Coronavirus S2 glycoprotein"/>
    <property type="match status" value="2"/>
</dbReference>
<evidence type="ECO:0000259" key="21">
    <source>
        <dbReference type="PROSITE" id="PS51924"/>
    </source>
</evidence>
<evidence type="ECO:0000256" key="14">
    <source>
        <dbReference type="ARBA" id="ARBA00023026"/>
    </source>
</evidence>
<keyword evidence="10" id="KW-1043">Host membrane</keyword>
<dbReference type="GO" id="GO:0055036">
    <property type="term" value="C:virion membrane"/>
    <property type="evidence" value="ECO:0007669"/>
    <property type="project" value="UniProtKB-SubCell"/>
</dbReference>
<feature type="domain" description="Coronavirus spike (S) glycoprotein S2 subunit heptad repeat 1 (HR1) region profile" evidence="20">
    <location>
        <begin position="730"/>
        <end position="835"/>
    </location>
</feature>
<evidence type="ECO:0000256" key="6">
    <source>
        <dbReference type="ARBA" id="ARBA00022692"/>
    </source>
</evidence>
<dbReference type="GO" id="GO:0019064">
    <property type="term" value="P:fusion of virus membrane with host plasma membrane"/>
    <property type="evidence" value="ECO:0007669"/>
    <property type="project" value="InterPro"/>
</dbReference>
<evidence type="ECO:0000256" key="16">
    <source>
        <dbReference type="ARBA" id="ARBA00023136"/>
    </source>
</evidence>
<keyword evidence="1" id="KW-1168">Fusion of virus membrane with host membrane</keyword>
<keyword evidence="11" id="KW-0261">Viral envelope protein</keyword>
<dbReference type="InterPro" id="IPR043473">
    <property type="entry name" value="S2_sf_CoV"/>
</dbReference>
<evidence type="ECO:0000256" key="3">
    <source>
        <dbReference type="ARBA" id="ARBA00022581"/>
    </source>
</evidence>
<evidence type="ECO:0000256" key="12">
    <source>
        <dbReference type="ARBA" id="ARBA00022890"/>
    </source>
</evidence>
<evidence type="ECO:0000256" key="13">
    <source>
        <dbReference type="ARBA" id="ARBA00022989"/>
    </source>
</evidence>
<dbReference type="InterPro" id="IPR044873">
    <property type="entry name" value="Spike_S2_CoV_HR1"/>
</dbReference>
<dbReference type="Gene3D" id="1.20.5.790">
    <property type="entry name" value="Single helix bin"/>
    <property type="match status" value="1"/>
</dbReference>
<dbReference type="Pfam" id="PF19209">
    <property type="entry name" value="CoV_S1_C"/>
    <property type="match status" value="1"/>
</dbReference>
<dbReference type="InterPro" id="IPR043614">
    <property type="entry name" value="Spike_S2_CoV_C"/>
</dbReference>
<evidence type="ECO:0000256" key="2">
    <source>
        <dbReference type="ARBA" id="ARBA00022510"/>
    </source>
</evidence>
<dbReference type="InterPro" id="IPR044874">
    <property type="entry name" value="Spike_S2_CoV_HR2"/>
</dbReference>
<evidence type="ECO:0000259" key="20">
    <source>
        <dbReference type="PROSITE" id="PS51923"/>
    </source>
</evidence>
<evidence type="ECO:0000256" key="8">
    <source>
        <dbReference type="ARBA" id="ARBA00022804"/>
    </source>
</evidence>
<sequence>MSATLMLLMTVMFVLCDCQNNLTTDYYDTSLDRRPDGIYRDVGVFKVVMEGCVKSCSCNSNSGSGTSPVHPLDNTTIHSFLLYERGCFGGNSDPVELVVTTLLGSVNFSRRGEILSQTADTIVTSPFFNGTFKPVPYKGGCNYGYRIVTKPIMLFVDNTLVYSSLEETSITNVSIKTPSSWDCWRYAASVYSDAMAEYKNGAVVNATACDVSAFTRLQCSLMQFNITPGMYPLTPQAEVLAHVDVVPYVETDSVVYISLGFNTTFDLNKQSFQFNFTDVGEFQCLEGNWAHGNDFTIYPSWTSLRAGTGFNYFNVSTTRVFSGESGGQPSCNAWFMFCKCNQYRIAECGFSSSGGGRYYVCVNYQFGSKYYYQKVVANTGNNVTIDFNKCYSYSIYGYNGTGVFTNASDVVYRQNLGGGRLVQSISGGVSFARINITGKGSQIYKVSPCKTFTTNVLTFGRSVDGYFFRGVNLTGNTFYTNCSVYTAGTICTNSTFAKGRTGLRSVDDCVNGIRLGNDLCFTPEKQVLDIKRFTSNYTEYAPMVFSDAVVEIPLTLKMATTTEFIPTEAERVSINCEQFVCSGSQRCLTLLSQYGSACSNIIKSFSDMNNIEAVDVSAFYANIPQNNVNLSSIVTSESDLQLGSIMPSVSGGRSTIEDILFSKVQTVGLPTDEAYQKCLDGQEIRDIFCTQYYNGIAVLPPVISPGLQAGYTAGLIGAMAFGGLTSAAAIPFATQIQARINHLGITQTILLENQKEIANKFNNALNYTIQGFQAVGSALSKVEDFVNQQAYVVNEAFKAIGSNFGAISNAINDIYDRLDQIKADQQADRLITGRLAALVTLVSAKQLQLLEVKQNRIRATEKIAECVMSQSSRYGFCGNGSHIMTIPQAAPNGMLFLHVSYIPDTFVNVNATPGFCVNNTYALAPRTGSGIFFKSGDFPHSFINGYAITSRTLYQPRAIEVSDLVNLTTCNVTFINITSDLIAVPSFPDFNFTDDFDKWWNETRPEFPNIDFNFTIPYLNITNELDRINDVISGLNDSYIELKDLGILTTYIKWPWYVWLLIAFATIVFILILAWIFFMTGCCGCCCGCFGIIPLMSKCSKRSSYYTTFDDDVLGEQIRPKKSV</sequence>
<keyword evidence="7" id="KW-0732">Signal</keyword>
<keyword evidence="5" id="KW-0165">Cleavage on pair of basic residues</keyword>
<evidence type="ECO:0000256" key="17">
    <source>
        <dbReference type="ARBA" id="ARBA00023180"/>
    </source>
</evidence>
<keyword evidence="6 19" id="KW-0812">Transmembrane</keyword>
<dbReference type="GO" id="GO:0019031">
    <property type="term" value="C:viral envelope"/>
    <property type="evidence" value="ECO:0007669"/>
    <property type="project" value="UniProtKB-KW"/>
</dbReference>
<dbReference type="GO" id="GO:0046813">
    <property type="term" value="P:receptor-mediated virion attachment to host cell"/>
    <property type="evidence" value="ECO:0007669"/>
    <property type="project" value="InterPro"/>
</dbReference>
<keyword evidence="12" id="KW-1164">Virus endocytosis by host</keyword>
<dbReference type="GO" id="GO:0044173">
    <property type="term" value="C:host cell endoplasmic reticulum-Golgi intermediate compartment membrane"/>
    <property type="evidence" value="ECO:0007669"/>
    <property type="project" value="UniProtKB-SubCell"/>
</dbReference>
<accession>A0AB39AEX2</accession>
<reference evidence="22" key="1">
    <citation type="submission" date="2024-05" db="EMBL/GenBank/DDBJ databases">
        <title>Avian Migration-Mediated Cross-Species Transmission and Recombination Shaping the Diversity of Gammacoronaviruses and Deltacoronaviruses.</title>
        <authorList>
            <person name="Han Y."/>
            <person name="Xu P."/>
            <person name="Xu Y."/>
            <person name="Wang Y."/>
            <person name="Hu J."/>
            <person name="Ma M."/>
            <person name="Li Z."/>
            <person name="Bo S."/>
            <person name="Zhao C."/>
            <person name="Ji L."/>
            <person name="Yuan Y."/>
            <person name="Zhao W."/>
            <person name="Wang J."/>
            <person name="Jin Q."/>
            <person name="Wu Z."/>
            <person name="He G."/>
        </authorList>
    </citation>
    <scope>NUCLEOTIDE SEQUENCE</scope>
    <source>
        <strain evidence="22">AvXc-GammaCoV/SH22-SH229</strain>
    </source>
</reference>
<dbReference type="EMBL" id="PP845453">
    <property type="protein sequence ID" value="XDG24284.1"/>
    <property type="molecule type" value="Genomic_RNA"/>
</dbReference>
<dbReference type="Pfam" id="PF19214">
    <property type="entry name" value="CoV_S2_C"/>
    <property type="match status" value="1"/>
</dbReference>
<evidence type="ECO:0000256" key="9">
    <source>
        <dbReference type="ARBA" id="ARBA00022844"/>
    </source>
</evidence>
<keyword evidence="4" id="KW-1162">Viral penetration into host cytoplasm</keyword>
<evidence type="ECO:0000256" key="7">
    <source>
        <dbReference type="ARBA" id="ARBA00022729"/>
    </source>
</evidence>
<keyword evidence="15" id="KW-0175">Coiled coil</keyword>
<dbReference type="InterPro" id="IPR043607">
    <property type="entry name" value="CoV_S1_C"/>
</dbReference>
<name>A0AB39AEX2_9GAMC</name>
<evidence type="ECO:0000256" key="5">
    <source>
        <dbReference type="ARBA" id="ARBA00022685"/>
    </source>
</evidence>
<evidence type="ECO:0000256" key="11">
    <source>
        <dbReference type="ARBA" id="ARBA00022879"/>
    </source>
</evidence>
<dbReference type="InterPro" id="IPR002552">
    <property type="entry name" value="Spike_S2_CoV"/>
</dbReference>
<dbReference type="PROSITE" id="PS51923">
    <property type="entry name" value="COV_S2_HR1"/>
    <property type="match status" value="1"/>
</dbReference>
<dbReference type="GO" id="GO:0016020">
    <property type="term" value="C:membrane"/>
    <property type="evidence" value="ECO:0007669"/>
    <property type="project" value="InterPro"/>
</dbReference>
<proteinExistence type="predicted"/>
<keyword evidence="8" id="KW-1161">Viral attachment to host cell</keyword>
<evidence type="ECO:0000256" key="4">
    <source>
        <dbReference type="ARBA" id="ARBA00022595"/>
    </source>
</evidence>
<keyword evidence="2" id="KW-1170">Fusion of virus membrane with host endosomal membrane</keyword>
<dbReference type="GO" id="GO:0075509">
    <property type="term" value="P:endocytosis involved in viral entry into host cell"/>
    <property type="evidence" value="ECO:0007669"/>
    <property type="project" value="UniProtKB-KW"/>
</dbReference>
<dbReference type="PROSITE" id="PS51924">
    <property type="entry name" value="COV_S2_HR2"/>
    <property type="match status" value="1"/>
</dbReference>
<dbReference type="Pfam" id="PF01601">
    <property type="entry name" value="CoV_S2"/>
    <property type="match status" value="1"/>
</dbReference>
<protein>
    <submittedName>
        <fullName evidence="22">Spike glycoprotein</fullName>
    </submittedName>
</protein>
<keyword evidence="18" id="KW-1160">Virus entry into host cell</keyword>
<keyword evidence="17" id="KW-0325">Glycoprotein</keyword>
<dbReference type="Gene3D" id="1.20.5.300">
    <property type="match status" value="1"/>
</dbReference>
<evidence type="ECO:0000256" key="10">
    <source>
        <dbReference type="ARBA" id="ARBA00022870"/>
    </source>
</evidence>
<dbReference type="GO" id="GO:0039654">
    <property type="term" value="P:fusion of virus membrane with host endosome membrane"/>
    <property type="evidence" value="ECO:0007669"/>
    <property type="project" value="InterPro"/>
</dbReference>